<sequence length="48" mass="5501">MTYSESSHKEGFKQKNIDPIDYSQSPEPKSFSEEIPLEAENVPSQKEN</sequence>
<evidence type="ECO:0000313" key="3">
    <source>
        <dbReference type="Proteomes" id="UP000034054"/>
    </source>
</evidence>
<evidence type="ECO:0000313" key="2">
    <source>
        <dbReference type="EMBL" id="KKW31926.1"/>
    </source>
</evidence>
<reference evidence="2 3" key="1">
    <citation type="journal article" date="2015" name="Nature">
        <title>rRNA introns, odd ribosomes, and small enigmatic genomes across a large radiation of phyla.</title>
        <authorList>
            <person name="Brown C.T."/>
            <person name="Hug L.A."/>
            <person name="Thomas B.C."/>
            <person name="Sharon I."/>
            <person name="Castelle C.J."/>
            <person name="Singh A."/>
            <person name="Wilkins M.J."/>
            <person name="Williams K.H."/>
            <person name="Banfield J.F."/>
        </authorList>
    </citation>
    <scope>NUCLEOTIDE SEQUENCE [LARGE SCALE GENOMIC DNA]</scope>
</reference>
<dbReference type="Proteomes" id="UP000034054">
    <property type="component" value="Unassembled WGS sequence"/>
</dbReference>
<feature type="region of interest" description="Disordered" evidence="1">
    <location>
        <begin position="1"/>
        <end position="48"/>
    </location>
</feature>
<feature type="compositionally biased region" description="Basic and acidic residues" evidence="1">
    <location>
        <begin position="1"/>
        <end position="18"/>
    </location>
</feature>
<protein>
    <submittedName>
        <fullName evidence="2">Uncharacterized protein</fullName>
    </submittedName>
</protein>
<name>A0A0G1XLZ5_9BACT</name>
<evidence type="ECO:0000256" key="1">
    <source>
        <dbReference type="SAM" id="MobiDB-lite"/>
    </source>
</evidence>
<accession>A0A0G1XLZ5</accession>
<proteinExistence type="predicted"/>
<comment type="caution">
    <text evidence="2">The sequence shown here is derived from an EMBL/GenBank/DDBJ whole genome shotgun (WGS) entry which is preliminary data.</text>
</comment>
<organism evidence="2 3">
    <name type="scientific">Candidatus Uhrbacteria bacterium GW2011_GWA2_52_8d</name>
    <dbReference type="NCBI Taxonomy" id="1618979"/>
    <lineage>
        <taxon>Bacteria</taxon>
        <taxon>Candidatus Uhriibacteriota</taxon>
    </lineage>
</organism>
<dbReference type="EMBL" id="LCRH01000046">
    <property type="protein sequence ID" value="KKW31926.1"/>
    <property type="molecule type" value="Genomic_DNA"/>
</dbReference>
<dbReference type="AlphaFoldDB" id="A0A0G1XLZ5"/>
<gene>
    <name evidence="2" type="ORF">UY76_C0046G0010</name>
</gene>